<evidence type="ECO:0000256" key="2">
    <source>
        <dbReference type="ARBA" id="ARBA00023002"/>
    </source>
</evidence>
<evidence type="ECO:0000259" key="4">
    <source>
        <dbReference type="Pfam" id="PF00171"/>
    </source>
</evidence>
<dbReference type="NCBIfam" id="TIGR01722">
    <property type="entry name" value="MMSDH"/>
    <property type="match status" value="1"/>
</dbReference>
<dbReference type="InterPro" id="IPR015590">
    <property type="entry name" value="Aldehyde_DH_dom"/>
</dbReference>
<accession>A0ABV5LNK3</accession>
<dbReference type="RefSeq" id="WP_380140114.1">
    <property type="nucleotide sequence ID" value="NZ_JBHLUI010000012.1"/>
</dbReference>
<dbReference type="Gene3D" id="3.40.605.10">
    <property type="entry name" value="Aldehyde Dehydrogenase, Chain A, domain 1"/>
    <property type="match status" value="1"/>
</dbReference>
<evidence type="ECO:0000256" key="1">
    <source>
        <dbReference type="ARBA" id="ARBA00013048"/>
    </source>
</evidence>
<dbReference type="Pfam" id="PF00171">
    <property type="entry name" value="Aldedh"/>
    <property type="match status" value="1"/>
</dbReference>
<keyword evidence="2 5" id="KW-0560">Oxidoreductase</keyword>
<dbReference type="PANTHER" id="PTHR43866:SF4">
    <property type="entry name" value="MALONATE-SEMIALDEHYDE DEHYDROGENASE"/>
    <property type="match status" value="1"/>
</dbReference>
<dbReference type="InterPro" id="IPR016160">
    <property type="entry name" value="Ald_DH_CS_CYS"/>
</dbReference>
<feature type="domain" description="Aldehyde dehydrogenase" evidence="4">
    <location>
        <begin position="36"/>
        <end position="498"/>
    </location>
</feature>
<dbReference type="PANTHER" id="PTHR43866">
    <property type="entry name" value="MALONATE-SEMIALDEHYDE DEHYDROGENASE"/>
    <property type="match status" value="1"/>
</dbReference>
<name>A0ABV5LNK3_9ACTN</name>
<comment type="caution">
    <text evidence="5">The sequence shown here is derived from an EMBL/GenBank/DDBJ whole genome shotgun (WGS) entry which is preliminary data.</text>
</comment>
<dbReference type="PROSITE" id="PS00070">
    <property type="entry name" value="ALDEHYDE_DEHYDR_CYS"/>
    <property type="match status" value="1"/>
</dbReference>
<keyword evidence="6" id="KW-1185">Reference proteome</keyword>
<dbReference type="Gene3D" id="3.40.309.10">
    <property type="entry name" value="Aldehyde Dehydrogenase, Chain A, domain 2"/>
    <property type="match status" value="1"/>
</dbReference>
<protein>
    <recommendedName>
        <fullName evidence="1">methylmalonate-semialdehyde dehydrogenase (CoA acylating)</fullName>
        <ecNumber evidence="1">1.2.1.27</ecNumber>
    </recommendedName>
</protein>
<dbReference type="CDD" id="cd07085">
    <property type="entry name" value="ALDH_F6_MMSDH"/>
    <property type="match status" value="1"/>
</dbReference>
<dbReference type="EMBL" id="JBHMDM010000001">
    <property type="protein sequence ID" value="MFB9375673.1"/>
    <property type="molecule type" value="Genomic_DNA"/>
</dbReference>
<evidence type="ECO:0000256" key="3">
    <source>
        <dbReference type="ARBA" id="ARBA00023027"/>
    </source>
</evidence>
<dbReference type="InterPro" id="IPR016162">
    <property type="entry name" value="Ald_DH_N"/>
</dbReference>
<sequence length="518" mass="54587">MTTTTASSTAAAGQADGGAVVQHWISGAQAAGSGERRADVYDPATGQVTKQVVLASEQDVNDAVAAAKAAFPAWRDTSLARRTTVLFKFRQLLDERKGELAEIITAEHGKVVSDALGEVSRGQEVVELACGINTLLKGGFSENASTKIDVYSIRQPLGVVSIISPFNFPAMVPMWFFPIAIAAGNTVVLKPSEKDPSAANFIAQLWKDAGLPDGVFNVLHGDKVAVDGLLTHPDVASVSFVGSTPIAQYVYETGTSHGKRVQALGGAKNHMLVLPDADLDLAADAAVNAGFGSAGERCMAVSALLATDSIADELIAKIKERVATLRTGDGRRGCDMGPLVTGPHRDKVTGYVDAGVSEGAELVIDGREVVPDAQDEQAVAEGFWLGPTLFDKVSTDMSIYTDEIFGPVLSVVRVAGYDEGMELINSNRYGNGVAIFTNDGGAARKFRNEVQVGMIGINVPVPVPVAYYSFGGWKASLFGDTHAHGAEGVHFFTRGKVVTERWLDPSHGGLNLGFPQNA</sequence>
<dbReference type="InterPro" id="IPR016161">
    <property type="entry name" value="Ald_DH/histidinol_DH"/>
</dbReference>
<evidence type="ECO:0000313" key="6">
    <source>
        <dbReference type="Proteomes" id="UP001589748"/>
    </source>
</evidence>
<gene>
    <name evidence="5" type="ORF">ACFFVI_01700</name>
</gene>
<dbReference type="InterPro" id="IPR016163">
    <property type="entry name" value="Ald_DH_C"/>
</dbReference>
<proteinExistence type="predicted"/>
<evidence type="ECO:0000313" key="5">
    <source>
        <dbReference type="EMBL" id="MFB9375673.1"/>
    </source>
</evidence>
<organism evidence="5 6">
    <name type="scientific">Kineococcus gynurae</name>
    <dbReference type="NCBI Taxonomy" id="452979"/>
    <lineage>
        <taxon>Bacteria</taxon>
        <taxon>Bacillati</taxon>
        <taxon>Actinomycetota</taxon>
        <taxon>Actinomycetes</taxon>
        <taxon>Kineosporiales</taxon>
        <taxon>Kineosporiaceae</taxon>
        <taxon>Kineococcus</taxon>
    </lineage>
</organism>
<dbReference type="EC" id="1.2.1.27" evidence="1"/>
<keyword evidence="3" id="KW-0520">NAD</keyword>
<reference evidence="5 6" key="1">
    <citation type="submission" date="2024-09" db="EMBL/GenBank/DDBJ databases">
        <authorList>
            <person name="Sun Q."/>
            <person name="Mori K."/>
        </authorList>
    </citation>
    <scope>NUCLEOTIDE SEQUENCE [LARGE SCALE GENOMIC DNA]</scope>
    <source>
        <strain evidence="5 6">TISTR 1856</strain>
    </source>
</reference>
<dbReference type="InterPro" id="IPR010061">
    <property type="entry name" value="MeMal-semiAld_DH"/>
</dbReference>
<dbReference type="Proteomes" id="UP001589748">
    <property type="component" value="Unassembled WGS sequence"/>
</dbReference>
<dbReference type="SUPFAM" id="SSF53720">
    <property type="entry name" value="ALDH-like"/>
    <property type="match status" value="1"/>
</dbReference>
<dbReference type="GO" id="GO:0016491">
    <property type="term" value="F:oxidoreductase activity"/>
    <property type="evidence" value="ECO:0007669"/>
    <property type="project" value="UniProtKB-KW"/>
</dbReference>